<comment type="caution">
    <text evidence="1">The sequence shown here is derived from an EMBL/GenBank/DDBJ whole genome shotgun (WGS) entry which is preliminary data.</text>
</comment>
<dbReference type="EMBL" id="MTSE01000037">
    <property type="protein sequence ID" value="OUJ69178.1"/>
    <property type="molecule type" value="Genomic_DNA"/>
</dbReference>
<name>A0A243W7H7_9BACT</name>
<accession>A0A243W7H7</accession>
<organism evidence="1 2">
    <name type="scientific">Hymenobacter crusticola</name>
    <dbReference type="NCBI Taxonomy" id="1770526"/>
    <lineage>
        <taxon>Bacteria</taxon>
        <taxon>Pseudomonadati</taxon>
        <taxon>Bacteroidota</taxon>
        <taxon>Cytophagia</taxon>
        <taxon>Cytophagales</taxon>
        <taxon>Hymenobacteraceae</taxon>
        <taxon>Hymenobacter</taxon>
    </lineage>
</organism>
<dbReference type="AlphaFoldDB" id="A0A243W7H7"/>
<keyword evidence="2" id="KW-1185">Reference proteome</keyword>
<dbReference type="RefSeq" id="WP_086597207.1">
    <property type="nucleotide sequence ID" value="NZ_MTSE01000037.1"/>
</dbReference>
<sequence>MPVPTLSVSQPLAPSLERQLRHFLAGNPVVAHVSSLVGDLQRLVQQQRWVEDLGSVLLVYTPQGEHVGYIAAE</sequence>
<protein>
    <submittedName>
        <fullName evidence="1">Uncharacterized protein</fullName>
    </submittedName>
</protein>
<evidence type="ECO:0000313" key="2">
    <source>
        <dbReference type="Proteomes" id="UP000194873"/>
    </source>
</evidence>
<evidence type="ECO:0000313" key="1">
    <source>
        <dbReference type="EMBL" id="OUJ69178.1"/>
    </source>
</evidence>
<gene>
    <name evidence="1" type="ORF">BXP70_26895</name>
</gene>
<dbReference type="Proteomes" id="UP000194873">
    <property type="component" value="Unassembled WGS sequence"/>
</dbReference>
<proteinExistence type="predicted"/>
<reference evidence="1 2" key="1">
    <citation type="submission" date="2017-01" db="EMBL/GenBank/DDBJ databases">
        <title>A new Hymenobacter.</title>
        <authorList>
            <person name="Liang Y."/>
            <person name="Feng F."/>
        </authorList>
    </citation>
    <scope>NUCLEOTIDE SEQUENCE [LARGE SCALE GENOMIC DNA]</scope>
    <source>
        <strain evidence="1">MIMBbqt21</strain>
    </source>
</reference>